<dbReference type="EMBL" id="JAFJYH010000266">
    <property type="protein sequence ID" value="KAG4414393.1"/>
    <property type="molecule type" value="Genomic_DNA"/>
</dbReference>
<proteinExistence type="predicted"/>
<protein>
    <submittedName>
        <fullName evidence="2">Uncharacterized protein</fullName>
    </submittedName>
</protein>
<keyword evidence="3" id="KW-1185">Reference proteome</keyword>
<feature type="compositionally biased region" description="Basic residues" evidence="1">
    <location>
        <begin position="15"/>
        <end position="26"/>
    </location>
</feature>
<evidence type="ECO:0000256" key="1">
    <source>
        <dbReference type="SAM" id="MobiDB-lite"/>
    </source>
</evidence>
<organism evidence="2 3">
    <name type="scientific">Cadophora malorum</name>
    <dbReference type="NCBI Taxonomy" id="108018"/>
    <lineage>
        <taxon>Eukaryota</taxon>
        <taxon>Fungi</taxon>
        <taxon>Dikarya</taxon>
        <taxon>Ascomycota</taxon>
        <taxon>Pezizomycotina</taxon>
        <taxon>Leotiomycetes</taxon>
        <taxon>Helotiales</taxon>
        <taxon>Ploettnerulaceae</taxon>
        <taxon>Cadophora</taxon>
    </lineage>
</organism>
<reference evidence="2" key="1">
    <citation type="submission" date="2021-02" db="EMBL/GenBank/DDBJ databases">
        <title>Genome sequence Cadophora malorum strain M34.</title>
        <authorList>
            <person name="Stefanovic E."/>
            <person name="Vu D."/>
            <person name="Scully C."/>
            <person name="Dijksterhuis J."/>
            <person name="Roader J."/>
            <person name="Houbraken J."/>
        </authorList>
    </citation>
    <scope>NUCLEOTIDE SEQUENCE</scope>
    <source>
        <strain evidence="2">M34</strain>
    </source>
</reference>
<evidence type="ECO:0000313" key="2">
    <source>
        <dbReference type="EMBL" id="KAG4414393.1"/>
    </source>
</evidence>
<feature type="compositionally biased region" description="Basic and acidic residues" evidence="1">
    <location>
        <begin position="35"/>
        <end position="45"/>
    </location>
</feature>
<comment type="caution">
    <text evidence="2">The sequence shown here is derived from an EMBL/GenBank/DDBJ whole genome shotgun (WGS) entry which is preliminary data.</text>
</comment>
<name>A0A8H7T8V9_9HELO</name>
<feature type="region of interest" description="Disordered" evidence="1">
    <location>
        <begin position="1"/>
        <end position="62"/>
    </location>
</feature>
<evidence type="ECO:0000313" key="3">
    <source>
        <dbReference type="Proteomes" id="UP000664132"/>
    </source>
</evidence>
<gene>
    <name evidence="2" type="ORF">IFR04_012456</name>
</gene>
<accession>A0A8H7T8V9</accession>
<dbReference type="Proteomes" id="UP000664132">
    <property type="component" value="Unassembled WGS sequence"/>
</dbReference>
<sequence>MPALATHGAFSGPAKWKKAQMPRKRVQQGALGRNAADRARKRGDQDAGAGHVTGSKREDQII</sequence>
<dbReference type="AlphaFoldDB" id="A0A8H7T8V9"/>